<dbReference type="CDD" id="cd02522">
    <property type="entry name" value="GT_2_like_a"/>
    <property type="match status" value="1"/>
</dbReference>
<dbReference type="NCBIfam" id="TIGR04283">
    <property type="entry name" value="glyco_like_mftF"/>
    <property type="match status" value="1"/>
</dbReference>
<keyword evidence="3" id="KW-0328">Glycosyltransferase</keyword>
<evidence type="ECO:0000256" key="3">
    <source>
        <dbReference type="ARBA" id="ARBA00022676"/>
    </source>
</evidence>
<dbReference type="InterPro" id="IPR026461">
    <property type="entry name" value="Trfase_2_rSAM/seldom_assoc"/>
</dbReference>
<evidence type="ECO:0000259" key="6">
    <source>
        <dbReference type="Pfam" id="PF00535"/>
    </source>
</evidence>
<comment type="subcellular location">
    <subcellularLocation>
        <location evidence="1">Cell membrane</location>
    </subcellularLocation>
</comment>
<dbReference type="InterPro" id="IPR029044">
    <property type="entry name" value="Nucleotide-diphossugar_trans"/>
</dbReference>
<accession>A0ABW5MV84</accession>
<reference evidence="8" key="1">
    <citation type="journal article" date="2019" name="Int. J. Syst. Evol. Microbiol.">
        <title>The Global Catalogue of Microorganisms (GCM) 10K type strain sequencing project: providing services to taxonomists for standard genome sequencing and annotation.</title>
        <authorList>
            <consortium name="The Broad Institute Genomics Platform"/>
            <consortium name="The Broad Institute Genome Sequencing Center for Infectious Disease"/>
            <person name="Wu L."/>
            <person name="Ma J."/>
        </authorList>
    </citation>
    <scope>NUCLEOTIDE SEQUENCE [LARGE SCALE GENOMIC DNA]</scope>
    <source>
        <strain evidence="8">KCTC 52368</strain>
    </source>
</reference>
<evidence type="ECO:0000313" key="8">
    <source>
        <dbReference type="Proteomes" id="UP001597526"/>
    </source>
</evidence>
<evidence type="ECO:0000256" key="2">
    <source>
        <dbReference type="ARBA" id="ARBA00022475"/>
    </source>
</evidence>
<sequence>MMTKVKEPKISIIIPVLNEAAGIGRLLDHILGINSKYISEISLIDGGSADGTLDILKDYNIKVFSSKRGRAAQMNFGAKKASGDILYFLHADTFPPDDFDRLIVDAYKSGAETGCFRMQFDSKNPILKFFAWLSRINHTLCRGGDQSLFIDRLLFEKQGGFNENYLIYEDSEFISRLYKETRFTILPQSVITSARKYRQKGWIRVQFHFGVIHLKNYLGAGPNELYRYYAQNLLS</sequence>
<feature type="domain" description="Glycosyltransferase 2-like" evidence="6">
    <location>
        <begin position="11"/>
        <end position="122"/>
    </location>
</feature>
<organism evidence="7 8">
    <name type="scientific">Croceitalea marina</name>
    <dbReference type="NCBI Taxonomy" id="1775166"/>
    <lineage>
        <taxon>Bacteria</taxon>
        <taxon>Pseudomonadati</taxon>
        <taxon>Bacteroidota</taxon>
        <taxon>Flavobacteriia</taxon>
        <taxon>Flavobacteriales</taxon>
        <taxon>Flavobacteriaceae</taxon>
        <taxon>Croceitalea</taxon>
    </lineage>
</organism>
<proteinExistence type="predicted"/>
<gene>
    <name evidence="7" type="ORF">ACFSQJ_05560</name>
</gene>
<keyword evidence="8" id="KW-1185">Reference proteome</keyword>
<dbReference type="Proteomes" id="UP001597526">
    <property type="component" value="Unassembled WGS sequence"/>
</dbReference>
<evidence type="ECO:0000256" key="5">
    <source>
        <dbReference type="ARBA" id="ARBA00023136"/>
    </source>
</evidence>
<dbReference type="Gene3D" id="3.90.550.10">
    <property type="entry name" value="Spore Coat Polysaccharide Biosynthesis Protein SpsA, Chain A"/>
    <property type="match status" value="1"/>
</dbReference>
<keyword evidence="5" id="KW-0472">Membrane</keyword>
<name>A0ABW5MV84_9FLAO</name>
<dbReference type="Pfam" id="PF00535">
    <property type="entry name" value="Glycos_transf_2"/>
    <property type="match status" value="1"/>
</dbReference>
<evidence type="ECO:0000313" key="7">
    <source>
        <dbReference type="EMBL" id="MFD2586384.1"/>
    </source>
</evidence>
<dbReference type="PANTHER" id="PTHR43646">
    <property type="entry name" value="GLYCOSYLTRANSFERASE"/>
    <property type="match status" value="1"/>
</dbReference>
<dbReference type="InterPro" id="IPR001173">
    <property type="entry name" value="Glyco_trans_2-like"/>
</dbReference>
<protein>
    <submittedName>
        <fullName evidence="7">TIGR04283 family arsenosugar biosynthesis glycosyltransferase</fullName>
    </submittedName>
</protein>
<keyword evidence="4" id="KW-0808">Transferase</keyword>
<dbReference type="EMBL" id="JBHULB010000007">
    <property type="protein sequence ID" value="MFD2586384.1"/>
    <property type="molecule type" value="Genomic_DNA"/>
</dbReference>
<evidence type="ECO:0000256" key="4">
    <source>
        <dbReference type="ARBA" id="ARBA00022679"/>
    </source>
</evidence>
<dbReference type="PANTHER" id="PTHR43646:SF2">
    <property type="entry name" value="GLYCOSYLTRANSFERASE 2-LIKE DOMAIN-CONTAINING PROTEIN"/>
    <property type="match status" value="1"/>
</dbReference>
<dbReference type="RefSeq" id="WP_377765961.1">
    <property type="nucleotide sequence ID" value="NZ_JBHULB010000007.1"/>
</dbReference>
<evidence type="ECO:0000256" key="1">
    <source>
        <dbReference type="ARBA" id="ARBA00004236"/>
    </source>
</evidence>
<keyword evidence="2" id="KW-1003">Cell membrane</keyword>
<comment type="caution">
    <text evidence="7">The sequence shown here is derived from an EMBL/GenBank/DDBJ whole genome shotgun (WGS) entry which is preliminary data.</text>
</comment>
<dbReference type="SUPFAM" id="SSF53448">
    <property type="entry name" value="Nucleotide-diphospho-sugar transferases"/>
    <property type="match status" value="1"/>
</dbReference>